<organism evidence="1 2">
    <name type="scientific">Naganishia onofrii</name>
    <dbReference type="NCBI Taxonomy" id="1851511"/>
    <lineage>
        <taxon>Eukaryota</taxon>
        <taxon>Fungi</taxon>
        <taxon>Dikarya</taxon>
        <taxon>Basidiomycota</taxon>
        <taxon>Agaricomycotina</taxon>
        <taxon>Tremellomycetes</taxon>
        <taxon>Filobasidiales</taxon>
        <taxon>Filobasidiaceae</taxon>
        <taxon>Naganishia</taxon>
    </lineage>
</organism>
<evidence type="ECO:0000313" key="1">
    <source>
        <dbReference type="EMBL" id="KAJ9118012.1"/>
    </source>
</evidence>
<protein>
    <submittedName>
        <fullName evidence="1">Uncharacterized protein</fullName>
    </submittedName>
</protein>
<dbReference type="EMBL" id="JASBWV010000030">
    <property type="protein sequence ID" value="KAJ9118012.1"/>
    <property type="molecule type" value="Genomic_DNA"/>
</dbReference>
<sequence>MTVTVTDSSGQTQESVISSLGSAGSKSGTNVGAIAGGAAGGVVGLLAIIALLWFCVFKKRRRTQEDDLDDALFNAGRGRLAVPGQTDILDDEQPNNDDVDPYTYRDGRSPEMSQYASGGGGYPASMTGTAPSLAPLISGAGAIALSRNGSYSEASQSGAGGGAQGITRGPSTASTLTSSGFAGRAAADGAPQVPANQMPQYSAYYQAASSGAGAGAGTYANASLPSLALAGSAPSAQQQQQQPLTGAQQKAREAALDRPVLRTANPSSSDDYYAPAAAAAAAGTASAGGVYVHSDNGRYVEPEPVAGREEDVLDDGPSELPPQ</sequence>
<comment type="caution">
    <text evidence="1">The sequence shown here is derived from an EMBL/GenBank/DDBJ whole genome shotgun (WGS) entry which is preliminary data.</text>
</comment>
<gene>
    <name evidence="1" type="ORF">QFC24_006284</name>
</gene>
<evidence type="ECO:0000313" key="2">
    <source>
        <dbReference type="Proteomes" id="UP001234202"/>
    </source>
</evidence>
<reference evidence="1" key="1">
    <citation type="submission" date="2023-04" db="EMBL/GenBank/DDBJ databases">
        <title>Draft Genome sequencing of Naganishia species isolated from polar environments using Oxford Nanopore Technology.</title>
        <authorList>
            <person name="Leo P."/>
            <person name="Venkateswaran K."/>
        </authorList>
    </citation>
    <scope>NUCLEOTIDE SEQUENCE</scope>
    <source>
        <strain evidence="1">DBVPG 5303</strain>
    </source>
</reference>
<name>A0ACC2X290_9TREE</name>
<keyword evidence="2" id="KW-1185">Reference proteome</keyword>
<proteinExistence type="predicted"/>
<dbReference type="Proteomes" id="UP001234202">
    <property type="component" value="Unassembled WGS sequence"/>
</dbReference>
<accession>A0ACC2X290</accession>